<accession>Q5YU95</accession>
<protein>
    <submittedName>
        <fullName evidence="1">Uncharacterized protein</fullName>
    </submittedName>
</protein>
<evidence type="ECO:0000313" key="2">
    <source>
        <dbReference type="Proteomes" id="UP000006820"/>
    </source>
</evidence>
<evidence type="ECO:0000313" key="1">
    <source>
        <dbReference type="EMBL" id="BAD58246.1"/>
    </source>
</evidence>
<dbReference type="STRING" id="247156.NFA_33990"/>
<keyword evidence="2" id="KW-1185">Reference proteome</keyword>
<sequence length="50" mass="5713">MPRDRSGSTARAPPATTTFAARKISSGYSWPECPCWHEGTFWFQDMYTEP</sequence>
<dbReference type="HOGENOM" id="CLU_3120412_0_0_11"/>
<dbReference type="KEGG" id="nfa:NFA_33990"/>
<dbReference type="AlphaFoldDB" id="Q5YU95"/>
<dbReference type="EMBL" id="AP006618">
    <property type="protein sequence ID" value="BAD58246.1"/>
    <property type="molecule type" value="Genomic_DNA"/>
</dbReference>
<dbReference type="Proteomes" id="UP000006820">
    <property type="component" value="Chromosome"/>
</dbReference>
<proteinExistence type="predicted"/>
<name>Q5YU95_NOCFA</name>
<organism evidence="1 2">
    <name type="scientific">Nocardia farcinica (strain IFM 10152)</name>
    <dbReference type="NCBI Taxonomy" id="247156"/>
    <lineage>
        <taxon>Bacteria</taxon>
        <taxon>Bacillati</taxon>
        <taxon>Actinomycetota</taxon>
        <taxon>Actinomycetes</taxon>
        <taxon>Mycobacteriales</taxon>
        <taxon>Nocardiaceae</taxon>
        <taxon>Nocardia</taxon>
    </lineage>
</organism>
<gene>
    <name evidence="1" type="ordered locus">NFA_33990</name>
</gene>
<reference evidence="1 2" key="1">
    <citation type="journal article" date="2004" name="Proc. Natl. Acad. Sci. U.S.A.">
        <title>The complete genomic sequence of Nocardia farcinica IFM 10152.</title>
        <authorList>
            <person name="Ishikawa J."/>
            <person name="Yamashita A."/>
            <person name="Mikami Y."/>
            <person name="Hoshino Y."/>
            <person name="Kurita H."/>
            <person name="Hotta K."/>
            <person name="Shiba T."/>
            <person name="Hattori M."/>
        </authorList>
    </citation>
    <scope>NUCLEOTIDE SEQUENCE [LARGE SCALE GENOMIC DNA]</scope>
    <source>
        <strain evidence="1 2">IFM 10152</strain>
    </source>
</reference>